<dbReference type="InterPro" id="IPR001478">
    <property type="entry name" value="PDZ"/>
</dbReference>
<dbReference type="Gene3D" id="1.10.10.10">
    <property type="entry name" value="Winged helix-like DNA-binding domain superfamily/Winged helix DNA-binding domain"/>
    <property type="match status" value="1"/>
</dbReference>
<dbReference type="InterPro" id="IPR015506">
    <property type="entry name" value="Dsh/Dvl-rel"/>
</dbReference>
<dbReference type="InterPro" id="IPR038207">
    <property type="entry name" value="DIX_dom_sf"/>
</dbReference>
<dbReference type="AlphaFoldDB" id="A0A8C2Z3F6"/>
<dbReference type="FunFam" id="2.30.42.10:FF:000014">
    <property type="entry name" value="Segment polarity protein dishevelled homolog DVL-3"/>
    <property type="match status" value="1"/>
</dbReference>
<dbReference type="GO" id="GO:0060070">
    <property type="term" value="P:canonical Wnt signaling pathway"/>
    <property type="evidence" value="ECO:0007669"/>
    <property type="project" value="TreeGrafter"/>
</dbReference>
<dbReference type="PROSITE" id="PS50186">
    <property type="entry name" value="DEP"/>
    <property type="match status" value="1"/>
</dbReference>
<dbReference type="FunFam" id="1.10.10.10:FF:000040">
    <property type="entry name" value="segment polarity protein dishevelled homolog DVL-3"/>
    <property type="match status" value="1"/>
</dbReference>
<feature type="domain" description="DIX" evidence="10">
    <location>
        <begin position="1"/>
        <end position="82"/>
    </location>
</feature>
<sequence>MAETRVIYHLEDQETPYLIRINVPAQRVTLADFKQVLNKPNVKFFFKSVDDEIGVVKEEISDENASLPFVNGRVVCWLVSSDTCQSDFRGSDLQSIATPTSLAPPPIERTGVIGDSRPPSFHSVTDSTMSLNVITVTLNMERYNFLGISIVGQSNERGDGGIYIGSIMKGGAVAADGRIEPGDMLLQVNNINFENMSNDDAVRVLRDIVHKPGPVTLTVAKCWDPSPRGCFSLPRSEPVRPIDPAAWVSHTAAMTGLPPHYGETPISHCSVHSSPPALPITCQCFSGVHEENHLTIHSDMTAVVKAMANPESGLEVRDRMWLKITIPNAFIGSDVVDWLHRSVEGFTDRREARKYAGNLLKAGFIRHTVNKVTFSEQCYYVFGDLYLGVMTLLDHKEDSSGGGGSDCDSLGPALCPQRPLTFPYQYPVPHPYSSPPPLHQLPALGGREGGSQHSEGSHSSGSNCSDAQKEGERSSESETTKQEVSAPPNKQVAAEAPGDDSTQQPPTSCSGLQGHDDSEDLPPPPLHRGRQSFCLAVGNPSDFFVDVM</sequence>
<feature type="compositionally biased region" description="Low complexity" evidence="7">
    <location>
        <begin position="451"/>
        <end position="462"/>
    </location>
</feature>
<dbReference type="CDD" id="cd06717">
    <property type="entry name" value="PDZ_Dishevelled-like"/>
    <property type="match status" value="1"/>
</dbReference>
<proteinExistence type="inferred from homology"/>
<dbReference type="Gene3D" id="2.30.42.10">
    <property type="match status" value="1"/>
</dbReference>
<reference evidence="11" key="1">
    <citation type="submission" date="2025-08" db="UniProtKB">
        <authorList>
            <consortium name="Ensembl"/>
        </authorList>
    </citation>
    <scope>IDENTIFICATION</scope>
</reference>
<feature type="domain" description="DEP" evidence="9">
    <location>
        <begin position="310"/>
        <end position="384"/>
    </location>
</feature>
<keyword evidence="3" id="KW-0217">Developmental protein</keyword>
<dbReference type="InterPro" id="IPR003351">
    <property type="entry name" value="Dishevelled_protein_dom"/>
</dbReference>
<dbReference type="CDD" id="cd04438">
    <property type="entry name" value="DEP_dishevelled"/>
    <property type="match status" value="1"/>
</dbReference>
<evidence type="ECO:0000313" key="11">
    <source>
        <dbReference type="Ensembl" id="ENSCLMP00005016878.1"/>
    </source>
</evidence>
<name>A0A8C2Z3F6_CYCLU</name>
<dbReference type="Proteomes" id="UP000694565">
    <property type="component" value="Unplaced"/>
</dbReference>
<dbReference type="Pfam" id="PF12316">
    <property type="entry name" value="Dsh_C"/>
    <property type="match status" value="1"/>
</dbReference>
<evidence type="ECO:0000259" key="8">
    <source>
        <dbReference type="PROSITE" id="PS50106"/>
    </source>
</evidence>
<dbReference type="PRINTS" id="PR01760">
    <property type="entry name" value="DISHEVELLED"/>
</dbReference>
<feature type="compositionally biased region" description="Pro residues" evidence="7">
    <location>
        <begin position="426"/>
        <end position="439"/>
    </location>
</feature>
<feature type="region of interest" description="Disordered" evidence="7">
    <location>
        <begin position="426"/>
        <end position="533"/>
    </location>
</feature>
<keyword evidence="5 6" id="KW-0879">Wnt signaling pathway</keyword>
<dbReference type="Pfam" id="PF00778">
    <property type="entry name" value="DIX"/>
    <property type="match status" value="1"/>
</dbReference>
<keyword evidence="4" id="KW-0963">Cytoplasm</keyword>
<evidence type="ECO:0000256" key="6">
    <source>
        <dbReference type="PROSITE-ProRule" id="PRU00069"/>
    </source>
</evidence>
<dbReference type="SUPFAM" id="SSF50156">
    <property type="entry name" value="PDZ domain-like"/>
    <property type="match status" value="1"/>
</dbReference>
<dbReference type="SUPFAM" id="SSF46785">
    <property type="entry name" value="Winged helix' DNA-binding domain"/>
    <property type="match status" value="1"/>
</dbReference>
<evidence type="ECO:0000256" key="1">
    <source>
        <dbReference type="ARBA" id="ARBA00004496"/>
    </source>
</evidence>
<evidence type="ECO:0000259" key="9">
    <source>
        <dbReference type="PROSITE" id="PS50186"/>
    </source>
</evidence>
<dbReference type="PANTHER" id="PTHR10878:SF6">
    <property type="entry name" value="SEGMENT POLARITY PROTEIN DISHEVELLED HOMOLOG DVL-3"/>
    <property type="match status" value="1"/>
</dbReference>
<accession>A0A8C2Z3F6</accession>
<dbReference type="SMART" id="SM00049">
    <property type="entry name" value="DEP"/>
    <property type="match status" value="1"/>
</dbReference>
<dbReference type="GO" id="GO:0005829">
    <property type="term" value="C:cytosol"/>
    <property type="evidence" value="ECO:0007669"/>
    <property type="project" value="TreeGrafter"/>
</dbReference>
<feature type="region of interest" description="Disordered" evidence="7">
    <location>
        <begin position="99"/>
        <end position="119"/>
    </location>
</feature>
<evidence type="ECO:0000256" key="4">
    <source>
        <dbReference type="ARBA" id="ARBA00022490"/>
    </source>
</evidence>
<dbReference type="Pfam" id="PF00610">
    <property type="entry name" value="DEP"/>
    <property type="match status" value="1"/>
</dbReference>
<evidence type="ECO:0000256" key="5">
    <source>
        <dbReference type="ARBA" id="ARBA00022687"/>
    </source>
</evidence>
<evidence type="ECO:0000256" key="7">
    <source>
        <dbReference type="SAM" id="MobiDB-lite"/>
    </source>
</evidence>
<dbReference type="GeneTree" id="ENSGT00950000182903"/>
<dbReference type="Ensembl" id="ENSCLMT00005017878.1">
    <property type="protein sequence ID" value="ENSCLMP00005016878.1"/>
    <property type="gene ID" value="ENSCLMG00005008665.1"/>
</dbReference>
<evidence type="ECO:0000256" key="2">
    <source>
        <dbReference type="ARBA" id="ARBA00008735"/>
    </source>
</evidence>
<dbReference type="InterPro" id="IPR036034">
    <property type="entry name" value="PDZ_sf"/>
</dbReference>
<dbReference type="InterPro" id="IPR029071">
    <property type="entry name" value="Ubiquitin-like_domsf"/>
</dbReference>
<comment type="similarity">
    <text evidence="2">Belongs to the DSH family.</text>
</comment>
<dbReference type="FunFam" id="2.40.240.130:FF:000001">
    <property type="entry name" value="Segment polarity protein dishevelled homolog DVL-1"/>
    <property type="match status" value="1"/>
</dbReference>
<dbReference type="Pfam" id="PF00595">
    <property type="entry name" value="PDZ"/>
    <property type="match status" value="1"/>
</dbReference>
<dbReference type="InterPro" id="IPR036390">
    <property type="entry name" value="WH_DNA-bd_sf"/>
</dbReference>
<comment type="subcellular location">
    <subcellularLocation>
        <location evidence="1">Cytoplasm</location>
    </subcellularLocation>
</comment>
<dbReference type="InterPro" id="IPR008339">
    <property type="entry name" value="Dishevelled_fam"/>
</dbReference>
<dbReference type="SUPFAM" id="SSF54236">
    <property type="entry name" value="Ubiquitin-like"/>
    <property type="match status" value="1"/>
</dbReference>
<dbReference type="InterPro" id="IPR001158">
    <property type="entry name" value="DIX"/>
</dbReference>
<dbReference type="SMART" id="SM00228">
    <property type="entry name" value="PDZ"/>
    <property type="match status" value="1"/>
</dbReference>
<feature type="domain" description="PDZ" evidence="8">
    <location>
        <begin position="135"/>
        <end position="207"/>
    </location>
</feature>
<protein>
    <submittedName>
        <fullName evidence="11">Dishevelled segment polarity protein 3b</fullName>
    </submittedName>
</protein>
<evidence type="ECO:0000256" key="3">
    <source>
        <dbReference type="ARBA" id="ARBA00022473"/>
    </source>
</evidence>
<feature type="compositionally biased region" description="Polar residues" evidence="7">
    <location>
        <begin position="500"/>
        <end position="511"/>
    </location>
</feature>
<keyword evidence="12" id="KW-1185">Reference proteome</keyword>
<organism evidence="11 12">
    <name type="scientific">Cyclopterus lumpus</name>
    <name type="common">Lumpsucker</name>
    <dbReference type="NCBI Taxonomy" id="8103"/>
    <lineage>
        <taxon>Eukaryota</taxon>
        <taxon>Metazoa</taxon>
        <taxon>Chordata</taxon>
        <taxon>Craniata</taxon>
        <taxon>Vertebrata</taxon>
        <taxon>Euteleostomi</taxon>
        <taxon>Actinopterygii</taxon>
        <taxon>Neopterygii</taxon>
        <taxon>Teleostei</taxon>
        <taxon>Neoteleostei</taxon>
        <taxon>Acanthomorphata</taxon>
        <taxon>Eupercaria</taxon>
        <taxon>Perciformes</taxon>
        <taxon>Cottioidei</taxon>
        <taxon>Cottales</taxon>
        <taxon>Cyclopteridae</taxon>
        <taxon>Cyclopterus</taxon>
    </lineage>
</organism>
<dbReference type="PROSITE" id="PS50841">
    <property type="entry name" value="DIX"/>
    <property type="match status" value="1"/>
</dbReference>
<dbReference type="SMART" id="SM00021">
    <property type="entry name" value="DAX"/>
    <property type="match status" value="1"/>
</dbReference>
<dbReference type="Pfam" id="PF02377">
    <property type="entry name" value="Dishevelled"/>
    <property type="match status" value="1"/>
</dbReference>
<reference evidence="11" key="2">
    <citation type="submission" date="2025-09" db="UniProtKB">
        <authorList>
            <consortium name="Ensembl"/>
        </authorList>
    </citation>
    <scope>IDENTIFICATION</scope>
</reference>
<dbReference type="GO" id="GO:0005109">
    <property type="term" value="F:frizzled binding"/>
    <property type="evidence" value="ECO:0007669"/>
    <property type="project" value="TreeGrafter"/>
</dbReference>
<dbReference type="PROSITE" id="PS50106">
    <property type="entry name" value="PDZ"/>
    <property type="match status" value="1"/>
</dbReference>
<dbReference type="InterPro" id="IPR024580">
    <property type="entry name" value="Dishevelled_C-dom"/>
</dbReference>
<evidence type="ECO:0000313" key="12">
    <source>
        <dbReference type="Proteomes" id="UP000694565"/>
    </source>
</evidence>
<dbReference type="PANTHER" id="PTHR10878">
    <property type="entry name" value="SEGMENT POLARITY PROTEIN DISHEVELLED"/>
    <property type="match status" value="1"/>
</dbReference>
<dbReference type="GO" id="GO:0035556">
    <property type="term" value="P:intracellular signal transduction"/>
    <property type="evidence" value="ECO:0007669"/>
    <property type="project" value="InterPro"/>
</dbReference>
<dbReference type="InterPro" id="IPR036388">
    <property type="entry name" value="WH-like_DNA-bd_sf"/>
</dbReference>
<evidence type="ECO:0000259" key="10">
    <source>
        <dbReference type="PROSITE" id="PS50841"/>
    </source>
</evidence>
<feature type="compositionally biased region" description="Basic and acidic residues" evidence="7">
    <location>
        <begin position="467"/>
        <end position="481"/>
    </location>
</feature>
<dbReference type="Gene3D" id="2.40.240.130">
    <property type="match status" value="1"/>
</dbReference>
<dbReference type="InterPro" id="IPR000591">
    <property type="entry name" value="DEP_dom"/>
</dbReference>